<dbReference type="EMBL" id="MNCJ02000325">
    <property type="protein sequence ID" value="KAF5785510.1"/>
    <property type="molecule type" value="Genomic_DNA"/>
</dbReference>
<reference evidence="1" key="2">
    <citation type="submission" date="2020-06" db="EMBL/GenBank/DDBJ databases">
        <title>Helianthus annuus Genome sequencing and assembly Release 2.</title>
        <authorList>
            <person name="Gouzy J."/>
            <person name="Langlade N."/>
            <person name="Munos S."/>
        </authorList>
    </citation>
    <scope>NUCLEOTIDE SEQUENCE</scope>
    <source>
        <tissue evidence="1">Leaves</tissue>
    </source>
</reference>
<comment type="caution">
    <text evidence="1">The sequence shown here is derived from an EMBL/GenBank/DDBJ whole genome shotgun (WGS) entry which is preliminary data.</text>
</comment>
<dbReference type="AlphaFoldDB" id="A0A9K3N3M0"/>
<organism evidence="1 2">
    <name type="scientific">Helianthus annuus</name>
    <name type="common">Common sunflower</name>
    <dbReference type="NCBI Taxonomy" id="4232"/>
    <lineage>
        <taxon>Eukaryota</taxon>
        <taxon>Viridiplantae</taxon>
        <taxon>Streptophyta</taxon>
        <taxon>Embryophyta</taxon>
        <taxon>Tracheophyta</taxon>
        <taxon>Spermatophyta</taxon>
        <taxon>Magnoliopsida</taxon>
        <taxon>eudicotyledons</taxon>
        <taxon>Gunneridae</taxon>
        <taxon>Pentapetalae</taxon>
        <taxon>asterids</taxon>
        <taxon>campanulids</taxon>
        <taxon>Asterales</taxon>
        <taxon>Asteraceae</taxon>
        <taxon>Asteroideae</taxon>
        <taxon>Heliantheae alliance</taxon>
        <taxon>Heliantheae</taxon>
        <taxon>Helianthus</taxon>
    </lineage>
</organism>
<dbReference type="Proteomes" id="UP000215914">
    <property type="component" value="Unassembled WGS sequence"/>
</dbReference>
<protein>
    <submittedName>
        <fullName evidence="1">Uncharacterized protein</fullName>
    </submittedName>
</protein>
<name>A0A9K3N3M0_HELAN</name>
<proteinExistence type="predicted"/>
<evidence type="ECO:0000313" key="1">
    <source>
        <dbReference type="EMBL" id="KAF5785510.1"/>
    </source>
</evidence>
<reference evidence="1" key="1">
    <citation type="journal article" date="2017" name="Nature">
        <title>The sunflower genome provides insights into oil metabolism, flowering and Asterid evolution.</title>
        <authorList>
            <person name="Badouin H."/>
            <person name="Gouzy J."/>
            <person name="Grassa C.J."/>
            <person name="Murat F."/>
            <person name="Staton S.E."/>
            <person name="Cottret L."/>
            <person name="Lelandais-Briere C."/>
            <person name="Owens G.L."/>
            <person name="Carrere S."/>
            <person name="Mayjonade B."/>
            <person name="Legrand L."/>
            <person name="Gill N."/>
            <person name="Kane N.C."/>
            <person name="Bowers J.E."/>
            <person name="Hubner S."/>
            <person name="Bellec A."/>
            <person name="Berard A."/>
            <person name="Berges H."/>
            <person name="Blanchet N."/>
            <person name="Boniface M.C."/>
            <person name="Brunel D."/>
            <person name="Catrice O."/>
            <person name="Chaidir N."/>
            <person name="Claudel C."/>
            <person name="Donnadieu C."/>
            <person name="Faraut T."/>
            <person name="Fievet G."/>
            <person name="Helmstetter N."/>
            <person name="King M."/>
            <person name="Knapp S.J."/>
            <person name="Lai Z."/>
            <person name="Le Paslier M.C."/>
            <person name="Lippi Y."/>
            <person name="Lorenzon L."/>
            <person name="Mandel J.R."/>
            <person name="Marage G."/>
            <person name="Marchand G."/>
            <person name="Marquand E."/>
            <person name="Bret-Mestries E."/>
            <person name="Morien E."/>
            <person name="Nambeesan S."/>
            <person name="Nguyen T."/>
            <person name="Pegot-Espagnet P."/>
            <person name="Pouilly N."/>
            <person name="Raftis F."/>
            <person name="Sallet E."/>
            <person name="Schiex T."/>
            <person name="Thomas J."/>
            <person name="Vandecasteele C."/>
            <person name="Vares D."/>
            <person name="Vear F."/>
            <person name="Vautrin S."/>
            <person name="Crespi M."/>
            <person name="Mangin B."/>
            <person name="Burke J.M."/>
            <person name="Salse J."/>
            <person name="Munos S."/>
            <person name="Vincourt P."/>
            <person name="Rieseberg L.H."/>
            <person name="Langlade N.B."/>
        </authorList>
    </citation>
    <scope>NUCLEOTIDE SEQUENCE</scope>
    <source>
        <tissue evidence="1">Leaves</tissue>
    </source>
</reference>
<accession>A0A9K3N3M0</accession>
<sequence length="133" mass="14812">MAESLVEPLTNNMLWMMYHGIINVANSILNSTELDQSVAKLLVTARHDGYAQGYAECFQHVTNALKVNWDTSRSATSGVDTNAAFAAAKEEYNNLRLPMMDLVTDALQHENFVDQLKEIFPDEAETSGDEDID</sequence>
<dbReference type="Gramene" id="mRNA:HanXRQr2_Chr10g0429501">
    <property type="protein sequence ID" value="mRNA:HanXRQr2_Chr10g0429501"/>
    <property type="gene ID" value="HanXRQr2_Chr10g0429501"/>
</dbReference>
<evidence type="ECO:0000313" key="2">
    <source>
        <dbReference type="Proteomes" id="UP000215914"/>
    </source>
</evidence>
<gene>
    <name evidence="1" type="ORF">HanXRQr2_Chr10g0429501</name>
</gene>
<keyword evidence="2" id="KW-1185">Reference proteome</keyword>